<keyword evidence="2" id="KW-1185">Reference proteome</keyword>
<dbReference type="EMBL" id="VSRR010001090">
    <property type="protein sequence ID" value="MPC22455.1"/>
    <property type="molecule type" value="Genomic_DNA"/>
</dbReference>
<proteinExistence type="predicted"/>
<gene>
    <name evidence="1" type="ORF">E2C01_015470</name>
</gene>
<dbReference type="AlphaFoldDB" id="A0A5B7DMN8"/>
<accession>A0A5B7DMN8</accession>
<protein>
    <submittedName>
        <fullName evidence="1">Uncharacterized protein</fullName>
    </submittedName>
</protein>
<reference evidence="1 2" key="1">
    <citation type="submission" date="2019-05" db="EMBL/GenBank/DDBJ databases">
        <title>Another draft genome of Portunus trituberculatus and its Hox gene families provides insights of decapod evolution.</title>
        <authorList>
            <person name="Jeong J.-H."/>
            <person name="Song I."/>
            <person name="Kim S."/>
            <person name="Choi T."/>
            <person name="Kim D."/>
            <person name="Ryu S."/>
            <person name="Kim W."/>
        </authorList>
    </citation>
    <scope>NUCLEOTIDE SEQUENCE [LARGE SCALE GENOMIC DNA]</scope>
    <source>
        <tissue evidence="1">Muscle</tissue>
    </source>
</reference>
<evidence type="ECO:0000313" key="1">
    <source>
        <dbReference type="EMBL" id="MPC22455.1"/>
    </source>
</evidence>
<name>A0A5B7DMN8_PORTR</name>
<sequence>MLRVCAAGCWCDEGCVALVLTRLATELSGGVGLHLRGLTLSRVVEPWSRGLFCASEGTNTTKASLNLPFFPPPGAVLHCVSPSPHQLADVTRVESQAPPRSSSTSQTLGATPRHTRSYVMFYGEACKAGRKLRVLDT</sequence>
<organism evidence="1 2">
    <name type="scientific">Portunus trituberculatus</name>
    <name type="common">Swimming crab</name>
    <name type="synonym">Neptunus trituberculatus</name>
    <dbReference type="NCBI Taxonomy" id="210409"/>
    <lineage>
        <taxon>Eukaryota</taxon>
        <taxon>Metazoa</taxon>
        <taxon>Ecdysozoa</taxon>
        <taxon>Arthropoda</taxon>
        <taxon>Crustacea</taxon>
        <taxon>Multicrustacea</taxon>
        <taxon>Malacostraca</taxon>
        <taxon>Eumalacostraca</taxon>
        <taxon>Eucarida</taxon>
        <taxon>Decapoda</taxon>
        <taxon>Pleocyemata</taxon>
        <taxon>Brachyura</taxon>
        <taxon>Eubrachyura</taxon>
        <taxon>Portunoidea</taxon>
        <taxon>Portunidae</taxon>
        <taxon>Portuninae</taxon>
        <taxon>Portunus</taxon>
    </lineage>
</organism>
<evidence type="ECO:0000313" key="2">
    <source>
        <dbReference type="Proteomes" id="UP000324222"/>
    </source>
</evidence>
<dbReference type="Proteomes" id="UP000324222">
    <property type="component" value="Unassembled WGS sequence"/>
</dbReference>
<comment type="caution">
    <text evidence="1">The sequence shown here is derived from an EMBL/GenBank/DDBJ whole genome shotgun (WGS) entry which is preliminary data.</text>
</comment>